<proteinExistence type="predicted"/>
<name>A0A4Y3TU03_9PROT</name>
<feature type="transmembrane region" description="Helical" evidence="1">
    <location>
        <begin position="218"/>
        <end position="235"/>
    </location>
</feature>
<evidence type="ECO:0000256" key="1">
    <source>
        <dbReference type="SAM" id="Phobius"/>
    </source>
</evidence>
<feature type="transmembrane region" description="Helical" evidence="1">
    <location>
        <begin position="57"/>
        <end position="77"/>
    </location>
</feature>
<feature type="transmembrane region" description="Helical" evidence="1">
    <location>
        <begin position="32"/>
        <end position="50"/>
    </location>
</feature>
<organism evidence="2 3">
    <name type="scientific">Acetobacter peroxydans</name>
    <dbReference type="NCBI Taxonomy" id="104098"/>
    <lineage>
        <taxon>Bacteria</taxon>
        <taxon>Pseudomonadati</taxon>
        <taxon>Pseudomonadota</taxon>
        <taxon>Alphaproteobacteria</taxon>
        <taxon>Acetobacterales</taxon>
        <taxon>Acetobacteraceae</taxon>
        <taxon>Acetobacter</taxon>
    </lineage>
</organism>
<feature type="transmembrane region" description="Helical" evidence="1">
    <location>
        <begin position="108"/>
        <end position="137"/>
    </location>
</feature>
<keyword evidence="1" id="KW-0812">Transmembrane</keyword>
<evidence type="ECO:0008006" key="4">
    <source>
        <dbReference type="Google" id="ProtNLM"/>
    </source>
</evidence>
<dbReference type="EMBL" id="BJMV01000001">
    <property type="protein sequence ID" value="GEB84245.1"/>
    <property type="molecule type" value="Genomic_DNA"/>
</dbReference>
<gene>
    <name evidence="2" type="ORF">APE01nite_00420</name>
</gene>
<accession>A0A4Y3TU03</accession>
<keyword evidence="1" id="KW-1133">Transmembrane helix</keyword>
<keyword evidence="1" id="KW-0472">Membrane</keyword>
<evidence type="ECO:0000313" key="2">
    <source>
        <dbReference type="EMBL" id="GEB84245.1"/>
    </source>
</evidence>
<comment type="caution">
    <text evidence="2">The sequence shown here is derived from an EMBL/GenBank/DDBJ whole genome shotgun (WGS) entry which is preliminary data.</text>
</comment>
<feature type="transmembrane region" description="Helical" evidence="1">
    <location>
        <begin position="268"/>
        <end position="286"/>
    </location>
</feature>
<feature type="transmembrane region" description="Helical" evidence="1">
    <location>
        <begin position="192"/>
        <end position="212"/>
    </location>
</feature>
<reference evidence="2 3" key="1">
    <citation type="submission" date="2019-06" db="EMBL/GenBank/DDBJ databases">
        <title>Whole genome shotgun sequence of Acetobacter peroxydans NBRC 13755.</title>
        <authorList>
            <person name="Hosoyama A."/>
            <person name="Uohara A."/>
            <person name="Ohji S."/>
            <person name="Ichikawa N."/>
        </authorList>
    </citation>
    <scope>NUCLEOTIDE SEQUENCE [LARGE SCALE GENOMIC DNA]</scope>
    <source>
        <strain evidence="2 3">NBRC 13755</strain>
    </source>
</reference>
<dbReference type="Proteomes" id="UP000317730">
    <property type="component" value="Unassembled WGS sequence"/>
</dbReference>
<keyword evidence="3" id="KW-1185">Reference proteome</keyword>
<feature type="transmembrane region" description="Helical" evidence="1">
    <location>
        <begin position="143"/>
        <end position="171"/>
    </location>
</feature>
<evidence type="ECO:0000313" key="3">
    <source>
        <dbReference type="Proteomes" id="UP000317730"/>
    </source>
</evidence>
<dbReference type="AlphaFoldDB" id="A0A4Y3TU03"/>
<protein>
    <recommendedName>
        <fullName evidence="4">Glycosyltransferase RgtA/B/C/D-like domain-containing protein</fullName>
    </recommendedName>
</protein>
<sequence length="414" mass="44469">MVFNNYPPLSFLLIGFIGHLSGDMIVSGRCVALFSQMSCAFLIACCIVRMGGTRTGAIAGGLLVALYSTISFHGYVAINDPQWLANMIMLGGLTVLLPAELPSARRVICAALLVAAGGFVKHNLLALPLSISLWLAWKDRRAFLIWCTTGAVAVAGGFLLSTALYGPAFLVDVLHHPRTYSLQGLARGLGKLVELTGLIISAYLILACPATSPQQRSSRLFVTLFLTVALITGLFQRLGAGVTYNAHFETLLAASLGAGLVLSRSSRIAFAALCLSVGPLLALAPSQIAREIRSIRNLQTSTAEWQDVVTRIRATPGPVACETLALCYWAGKDEEVDFFNLTQAILAHQGTYPFAAIVQRQGFHLVQIDHTLRRQDELSSETGRDPLIDALNAADYTPFFKGPGGIIIFSPPPR</sequence>